<comment type="caution">
    <text evidence="2">The sequence shown here is derived from an EMBL/GenBank/DDBJ whole genome shotgun (WGS) entry which is preliminary data.</text>
</comment>
<dbReference type="PROSITE" id="PS50851">
    <property type="entry name" value="CHEW"/>
    <property type="match status" value="1"/>
</dbReference>
<dbReference type="Gene3D" id="2.40.50.180">
    <property type="entry name" value="CheA-289, Domain 4"/>
    <property type="match status" value="1"/>
</dbReference>
<feature type="domain" description="CheW-like" evidence="1">
    <location>
        <begin position="709"/>
        <end position="856"/>
    </location>
</feature>
<dbReference type="Gene3D" id="2.30.30.40">
    <property type="entry name" value="SH3 Domains"/>
    <property type="match status" value="1"/>
</dbReference>
<dbReference type="InterPro" id="IPR002545">
    <property type="entry name" value="CheW-lke_dom"/>
</dbReference>
<dbReference type="SMART" id="SM00260">
    <property type="entry name" value="CheW"/>
    <property type="match status" value="1"/>
</dbReference>
<dbReference type="EMBL" id="JBDIVE010000001">
    <property type="protein sequence ID" value="MEN3067117.1"/>
    <property type="molecule type" value="Genomic_DNA"/>
</dbReference>
<accession>A0ABU9YTU8</accession>
<dbReference type="CDD" id="cd18773">
    <property type="entry name" value="PDC1_HK_sensor"/>
    <property type="match status" value="1"/>
</dbReference>
<reference evidence="2 3" key="1">
    <citation type="journal article" date="2018" name="Int. J. Syst. Evol. Microbiol.">
        <title>Uliginosibacterium sediminicola sp. nov., isolated from freshwater sediment.</title>
        <authorList>
            <person name="Hwang W.M."/>
            <person name="Kim S.M."/>
            <person name="Kang K."/>
            <person name="Ahn T.Y."/>
        </authorList>
    </citation>
    <scope>NUCLEOTIDE SEQUENCE [LARGE SCALE GENOMIC DNA]</scope>
    <source>
        <strain evidence="2 3">M1-21</strain>
    </source>
</reference>
<proteinExistence type="predicted"/>
<dbReference type="Pfam" id="PF01584">
    <property type="entry name" value="CheW"/>
    <property type="match status" value="1"/>
</dbReference>
<dbReference type="InterPro" id="IPR036061">
    <property type="entry name" value="CheW-like_dom_sf"/>
</dbReference>
<evidence type="ECO:0000313" key="3">
    <source>
        <dbReference type="Proteomes" id="UP001410394"/>
    </source>
</evidence>
<dbReference type="SUPFAM" id="SSF50341">
    <property type="entry name" value="CheW-like"/>
    <property type="match status" value="1"/>
</dbReference>
<name>A0ABU9YTU8_9RHOO</name>
<dbReference type="Proteomes" id="UP001410394">
    <property type="component" value="Unassembled WGS sequence"/>
</dbReference>
<organism evidence="2 3">
    <name type="scientific">Uliginosibacterium sediminicola</name>
    <dbReference type="NCBI Taxonomy" id="2024550"/>
    <lineage>
        <taxon>Bacteria</taxon>
        <taxon>Pseudomonadati</taxon>
        <taxon>Pseudomonadota</taxon>
        <taxon>Betaproteobacteria</taxon>
        <taxon>Rhodocyclales</taxon>
        <taxon>Zoogloeaceae</taxon>
        <taxon>Uliginosibacterium</taxon>
    </lineage>
</organism>
<gene>
    <name evidence="2" type="ORF">ABDB84_01430</name>
</gene>
<keyword evidence="3" id="KW-1185">Reference proteome</keyword>
<evidence type="ECO:0000259" key="1">
    <source>
        <dbReference type="PROSITE" id="PS50851"/>
    </source>
</evidence>
<evidence type="ECO:0000313" key="2">
    <source>
        <dbReference type="EMBL" id="MEN3067117.1"/>
    </source>
</evidence>
<dbReference type="RefSeq" id="WP_345917885.1">
    <property type="nucleotide sequence ID" value="NZ_JBDIVE010000001.1"/>
</dbReference>
<protein>
    <submittedName>
        <fullName evidence="2">Chemotaxis protein CheW</fullName>
    </submittedName>
</protein>
<sequence length="873" mass="95065">MVKYKNIDLDDSLAGVIRYMNAVEEYREMLQNLQSVWDNLTLLGQLSGTGTDMSGTRQAFNQLTTSLLNQLGTETLKKCVLEVGSKAQVAIDILIRNLYERTADIGFLATDEDIRSFLKQSAAGVVGDELAALRASLHSRFAEYVAKYSVYSDIVLLDTEGRVLLRLDQSVEVTHSKEPLVRASLETPRAYVESYGSLDLLPGKSRSLVYSYRVSGSDGVALGVLCLCFRFGNEMAGIFSHLVPSDDWSVVTLLDEQGQVIASSDEFHIPVGAQLAPVRDAEYRIVRFGPQEYIAVTRSTQGYQGYFGPGWTGHVMLPVQHAFNKDASEMLQGLAREVLDTVMQSPSLFGAALRDVPVQAARIQSDLNRSVWNGNVRQSGAARAQNPGFSKILLWEISNTGRRTKEVFERSINNLHQTVVSAILQDSCFQAALAIDIMDRNLYERANDCRWWALTSVFRELLAEPHLPADAEARIGEILAYINGLYTVYSNLVVFDVEGRIIAVSNPAERGKLGQPVGEEWHRRVMALGDSQGYAVSSFAATPFYDGRHTYIYGAAIRSPDNARVVGGVGIVFDSEPQFAAMLRDALPRDEAGRIQPGSFGVFVNPQGAVIACSDTHFRPGEQIAIDAEFLCLPAGTGRAGIVALDGEYYAVGARSSAGYREFKGSADAYQEAVISLILVPLCETSLQSVQTEVPRPKILSDRAGGEALVEIATFRIGQEWYGVRSAQVLEAVDANGLTVVPGAGQDLAGYLRYEGMPIPVFQIEHIVHGGEPVASGSSEARQVLVLRRNDVTHFGLLVDALGEIPEVTESRLAELPPVLAGGYVLADSILAVDGAGDDRMLLVLGMDRLYGRLSKSITEPMLVVARKHAAAG</sequence>